<evidence type="ECO:0008006" key="3">
    <source>
        <dbReference type="Google" id="ProtNLM"/>
    </source>
</evidence>
<dbReference type="eggNOG" id="COG0500">
    <property type="taxonomic scope" value="Bacteria"/>
</dbReference>
<dbReference type="Gene3D" id="3.40.50.150">
    <property type="entry name" value="Vaccinia Virus protein VP39"/>
    <property type="match status" value="1"/>
</dbReference>
<organism evidence="1 2">
    <name type="scientific">Rhodopseudomonas palustris (strain HaA2)</name>
    <dbReference type="NCBI Taxonomy" id="316058"/>
    <lineage>
        <taxon>Bacteria</taxon>
        <taxon>Pseudomonadati</taxon>
        <taxon>Pseudomonadota</taxon>
        <taxon>Alphaproteobacteria</taxon>
        <taxon>Hyphomicrobiales</taxon>
        <taxon>Nitrobacteraceae</taxon>
        <taxon>Rhodopseudomonas</taxon>
    </lineage>
</organism>
<dbReference type="RefSeq" id="WP_011443362.1">
    <property type="nucleotide sequence ID" value="NC_007778.1"/>
</dbReference>
<name>Q2IRI1_RHOP2</name>
<dbReference type="Pfam" id="PF13489">
    <property type="entry name" value="Methyltransf_23"/>
    <property type="match status" value="1"/>
</dbReference>
<dbReference type="STRING" id="316058.RPB_4496"/>
<evidence type="ECO:0000313" key="2">
    <source>
        <dbReference type="Proteomes" id="UP000008809"/>
    </source>
</evidence>
<dbReference type="SUPFAM" id="SSF53335">
    <property type="entry name" value="S-adenosyl-L-methionine-dependent methyltransferases"/>
    <property type="match status" value="1"/>
</dbReference>
<evidence type="ECO:0000313" key="1">
    <source>
        <dbReference type="EMBL" id="ABD09179.1"/>
    </source>
</evidence>
<sequence>MNRKQFDLFDAAPIDYRRPLQPARTAMQRKEASPVARELLSSGTLQQFNVRTILDFGCGVGQDVAFYRAHGLVAAGYDPHPQFGFEEAPVGEYDLVSCLFVLNVIADDMERRQLCAKLFAHARDGGLLVVAARSPRAIEQEAHRKGWVRFRDGYLSSPKRGTFQRGISEGEIRACFGSVPLVLQSSPFSVRPDVSVLVFRKTATGKTKY</sequence>
<gene>
    <name evidence="1" type="ordered locus">RPB_4496</name>
</gene>
<protein>
    <recommendedName>
        <fullName evidence="3">Methyltransferase domain-containing protein</fullName>
    </recommendedName>
</protein>
<dbReference type="EMBL" id="CP000250">
    <property type="protein sequence ID" value="ABD09179.1"/>
    <property type="molecule type" value="Genomic_DNA"/>
</dbReference>
<dbReference type="Proteomes" id="UP000008809">
    <property type="component" value="Chromosome"/>
</dbReference>
<dbReference type="OrthoDB" id="224775at2"/>
<keyword evidence="2" id="KW-1185">Reference proteome</keyword>
<dbReference type="HOGENOM" id="CLU_1342626_0_0_5"/>
<dbReference type="InterPro" id="IPR029063">
    <property type="entry name" value="SAM-dependent_MTases_sf"/>
</dbReference>
<dbReference type="AlphaFoldDB" id="Q2IRI1"/>
<reference evidence="1 2" key="1">
    <citation type="submission" date="2006-01" db="EMBL/GenBank/DDBJ databases">
        <title>Complete sequence of Rhodopseudomonas palustris HaA2.</title>
        <authorList>
            <consortium name="US DOE Joint Genome Institute"/>
            <person name="Copeland A."/>
            <person name="Lucas S."/>
            <person name="Lapidus A."/>
            <person name="Barry K."/>
            <person name="Detter J.C."/>
            <person name="Glavina T."/>
            <person name="Hammon N."/>
            <person name="Israni S."/>
            <person name="Pitluck S."/>
            <person name="Chain P."/>
            <person name="Malfatti S."/>
            <person name="Shin M."/>
            <person name="Vergez L."/>
            <person name="Schmutz J."/>
            <person name="Larimer F."/>
            <person name="Land M."/>
            <person name="Hauser L."/>
            <person name="Pelletier D.A."/>
            <person name="Kyrpides N."/>
            <person name="Anderson I."/>
            <person name="Oda Y."/>
            <person name="Harwood C.S."/>
            <person name="Richardson P."/>
        </authorList>
    </citation>
    <scope>NUCLEOTIDE SEQUENCE [LARGE SCALE GENOMIC DNA]</scope>
    <source>
        <strain evidence="1 2">HaA2</strain>
    </source>
</reference>
<dbReference type="KEGG" id="rpb:RPB_4496"/>
<proteinExistence type="predicted"/>
<accession>Q2IRI1</accession>